<keyword evidence="4" id="KW-1185">Reference proteome</keyword>
<name>A0A0A3I3N8_9BACL</name>
<keyword evidence="1" id="KW-1133">Transmembrane helix</keyword>
<dbReference type="eggNOG" id="ENOG5030KKQ">
    <property type="taxonomic scope" value="Bacteria"/>
</dbReference>
<keyword evidence="1" id="KW-0472">Membrane</keyword>
<sequence length="217" mass="24896">MDKELKDSLNYIFEKEKLHGSQISFNGRRKPDRNKKWIPTFASIGIVVIAMLLFFPFEMDSPSNVNHGSDVPGTKVEESEIFKLKGAYIGDASSVGQISKYGLGDQSTYGNGIQLYTSNEPYGMRIFLLKKMDPTTDVETIFTTASYLFTLIRNIEFVEFEYEDQVYSIYKSDLEMTFGLNYYSYEDEELLRSFISDILSNEQTKNAIYQLIKTTPS</sequence>
<dbReference type="InterPro" id="IPR032250">
    <property type="entry name" value="DUF4825"/>
</dbReference>
<evidence type="ECO:0000313" key="4">
    <source>
        <dbReference type="Proteomes" id="UP000030416"/>
    </source>
</evidence>
<comment type="caution">
    <text evidence="3">The sequence shown here is derived from an EMBL/GenBank/DDBJ whole genome shotgun (WGS) entry which is preliminary data.</text>
</comment>
<dbReference type="Pfam" id="PF16107">
    <property type="entry name" value="DUF4825"/>
    <property type="match status" value="1"/>
</dbReference>
<dbReference type="Proteomes" id="UP000030416">
    <property type="component" value="Unassembled WGS sequence"/>
</dbReference>
<feature type="transmembrane region" description="Helical" evidence="1">
    <location>
        <begin position="37"/>
        <end position="57"/>
    </location>
</feature>
<reference evidence="3 4" key="1">
    <citation type="submission" date="2014-02" db="EMBL/GenBank/DDBJ databases">
        <title>Draft genome sequence of Lysinibacillus manganicus DSM 26584T.</title>
        <authorList>
            <person name="Zhang F."/>
            <person name="Wang G."/>
            <person name="Zhang L."/>
        </authorList>
    </citation>
    <scope>NUCLEOTIDE SEQUENCE [LARGE SCALE GENOMIC DNA]</scope>
    <source>
        <strain evidence="3 4">DSM 26584</strain>
    </source>
</reference>
<organism evidence="3 4">
    <name type="scientific">Ureibacillus manganicus DSM 26584</name>
    <dbReference type="NCBI Taxonomy" id="1384049"/>
    <lineage>
        <taxon>Bacteria</taxon>
        <taxon>Bacillati</taxon>
        <taxon>Bacillota</taxon>
        <taxon>Bacilli</taxon>
        <taxon>Bacillales</taxon>
        <taxon>Caryophanaceae</taxon>
        <taxon>Ureibacillus</taxon>
    </lineage>
</organism>
<evidence type="ECO:0000256" key="1">
    <source>
        <dbReference type="SAM" id="Phobius"/>
    </source>
</evidence>
<dbReference type="EMBL" id="JPVN01000006">
    <property type="protein sequence ID" value="KGR79319.1"/>
    <property type="molecule type" value="Genomic_DNA"/>
</dbReference>
<proteinExistence type="predicted"/>
<dbReference type="OrthoDB" id="2738838at2"/>
<protein>
    <recommendedName>
        <fullName evidence="2">DUF4825 domain-containing protein</fullName>
    </recommendedName>
</protein>
<feature type="domain" description="DUF4825" evidence="2">
    <location>
        <begin position="82"/>
        <end position="165"/>
    </location>
</feature>
<evidence type="ECO:0000259" key="2">
    <source>
        <dbReference type="Pfam" id="PF16107"/>
    </source>
</evidence>
<gene>
    <name evidence="3" type="ORF">CD29_06380</name>
</gene>
<accession>A0A0A3I3N8</accession>
<keyword evidence="1" id="KW-0812">Transmembrane</keyword>
<dbReference type="AlphaFoldDB" id="A0A0A3I3N8"/>
<evidence type="ECO:0000313" key="3">
    <source>
        <dbReference type="EMBL" id="KGR79319.1"/>
    </source>
</evidence>
<dbReference type="RefSeq" id="WP_036184264.1">
    <property type="nucleotide sequence ID" value="NZ_AVDA01000006.1"/>
</dbReference>